<dbReference type="EMBL" id="WAEL01000002">
    <property type="protein sequence ID" value="NID10194.1"/>
    <property type="molecule type" value="Genomic_DNA"/>
</dbReference>
<sequence>MRHKDVTIYLYLMLRTTKYKFFSLVTILSIISMATFAQTKGVRGNDSANKKLMLTIVNNLFNKGDTTYADRYFVPEFAKEEKAFTQQIRTAFPDLKITVDITVAENDMVAARWIASGTHKGAFLGISPTNKKVSWKGSWFWTFKNAIVADGMGKGSWDALGLLKQLQSKE</sequence>
<accession>A0ABX0QCS4</accession>
<dbReference type="Proteomes" id="UP000606008">
    <property type="component" value="Unassembled WGS sequence"/>
</dbReference>
<dbReference type="InterPro" id="IPR032710">
    <property type="entry name" value="NTF2-like_dom_sf"/>
</dbReference>
<comment type="caution">
    <text evidence="1">The sequence shown here is derived from an EMBL/GenBank/DDBJ whole genome shotgun (WGS) entry which is preliminary data.</text>
</comment>
<dbReference type="PANTHER" id="PTHR38436:SF1">
    <property type="entry name" value="ESTER CYCLASE"/>
    <property type="match status" value="1"/>
</dbReference>
<evidence type="ECO:0000313" key="2">
    <source>
        <dbReference type="Proteomes" id="UP000606008"/>
    </source>
</evidence>
<proteinExistence type="predicted"/>
<dbReference type="PANTHER" id="PTHR38436">
    <property type="entry name" value="POLYKETIDE CYCLASE SNOAL-LIKE DOMAIN"/>
    <property type="match status" value="1"/>
</dbReference>
<reference evidence="2" key="2">
    <citation type="submission" date="2023-07" db="EMBL/GenBank/DDBJ databases">
        <authorList>
            <person name="Jung D.-H."/>
        </authorList>
    </citation>
    <scope>NUCLEOTIDE SEQUENCE [LARGE SCALE GENOMIC DNA]</scope>
    <source>
        <strain evidence="2">JA-25</strain>
    </source>
</reference>
<organism evidence="1 2">
    <name type="scientific">Fibrivirga algicola</name>
    <dbReference type="NCBI Taxonomy" id="2950420"/>
    <lineage>
        <taxon>Bacteria</taxon>
        <taxon>Pseudomonadati</taxon>
        <taxon>Bacteroidota</taxon>
        <taxon>Cytophagia</taxon>
        <taxon>Cytophagales</taxon>
        <taxon>Spirosomataceae</taxon>
        <taxon>Fibrivirga</taxon>
    </lineage>
</organism>
<gene>
    <name evidence="1" type="ORF">F7231_08405</name>
</gene>
<name>A0ABX0QCS4_9BACT</name>
<evidence type="ECO:0000313" key="1">
    <source>
        <dbReference type="EMBL" id="NID10194.1"/>
    </source>
</evidence>
<dbReference type="Gene3D" id="3.10.450.50">
    <property type="match status" value="1"/>
</dbReference>
<keyword evidence="2" id="KW-1185">Reference proteome</keyword>
<protein>
    <submittedName>
        <fullName evidence="1">Ester cyclase</fullName>
    </submittedName>
</protein>
<dbReference type="SUPFAM" id="SSF54427">
    <property type="entry name" value="NTF2-like"/>
    <property type="match status" value="1"/>
</dbReference>
<dbReference type="Pfam" id="PF07366">
    <property type="entry name" value="SnoaL"/>
    <property type="match status" value="1"/>
</dbReference>
<dbReference type="InterPro" id="IPR009959">
    <property type="entry name" value="Cyclase_SnoaL-like"/>
</dbReference>
<reference evidence="2" key="1">
    <citation type="submission" date="2019-09" db="EMBL/GenBank/DDBJ databases">
        <authorList>
            <person name="Jung D.-H."/>
        </authorList>
    </citation>
    <scope>NUCLEOTIDE SEQUENCE [LARGE SCALE GENOMIC DNA]</scope>
    <source>
        <strain evidence="2">JA-25</strain>
    </source>
</reference>